<evidence type="ECO:0000313" key="1">
    <source>
        <dbReference type="EMBL" id="OAF63554.1"/>
    </source>
</evidence>
<evidence type="ECO:0000313" key="2">
    <source>
        <dbReference type="Proteomes" id="UP000078046"/>
    </source>
</evidence>
<keyword evidence="2" id="KW-1185">Reference proteome</keyword>
<protein>
    <submittedName>
        <fullName evidence="1">Uncharacterized protein</fullName>
    </submittedName>
</protein>
<dbReference type="AlphaFoldDB" id="A0A177AQL3"/>
<dbReference type="Proteomes" id="UP000078046">
    <property type="component" value="Unassembled WGS sequence"/>
</dbReference>
<dbReference type="EMBL" id="LWCA01003206">
    <property type="protein sequence ID" value="OAF63554.1"/>
    <property type="molecule type" value="Genomic_DNA"/>
</dbReference>
<feature type="non-terminal residue" evidence="1">
    <location>
        <position position="1"/>
    </location>
</feature>
<gene>
    <name evidence="1" type="ORF">A3Q56_08737</name>
</gene>
<proteinExistence type="predicted"/>
<sequence length="112" mass="13138">EFDYSLEYRACCANYTADLLSGDPHESIRAISFCGLDILKIQNDSDMIKLRNNEAIREFNEWKEFIPNIHVENDIVYYKNNDVDLILVPDKSIVPILEYYHQKISVTLKEHV</sequence>
<organism evidence="1 2">
    <name type="scientific">Intoshia linei</name>
    <dbReference type="NCBI Taxonomy" id="1819745"/>
    <lineage>
        <taxon>Eukaryota</taxon>
        <taxon>Metazoa</taxon>
        <taxon>Spiralia</taxon>
        <taxon>Lophotrochozoa</taxon>
        <taxon>Mesozoa</taxon>
        <taxon>Orthonectida</taxon>
        <taxon>Rhopaluridae</taxon>
        <taxon>Intoshia</taxon>
    </lineage>
</organism>
<accession>A0A177AQL3</accession>
<reference evidence="1 2" key="1">
    <citation type="submission" date="2016-04" db="EMBL/GenBank/DDBJ databases">
        <title>The genome of Intoshia linei affirms orthonectids as highly simplified spiralians.</title>
        <authorList>
            <person name="Mikhailov K.V."/>
            <person name="Slusarev G.S."/>
            <person name="Nikitin M.A."/>
            <person name="Logacheva M.D."/>
            <person name="Penin A."/>
            <person name="Aleoshin V."/>
            <person name="Panchin Y.V."/>
        </authorList>
    </citation>
    <scope>NUCLEOTIDE SEQUENCE [LARGE SCALE GENOMIC DNA]</scope>
    <source>
        <strain evidence="1">Intl2013</strain>
        <tissue evidence="1">Whole animal</tissue>
    </source>
</reference>
<name>A0A177AQL3_9BILA</name>
<comment type="caution">
    <text evidence="1">The sequence shown here is derived from an EMBL/GenBank/DDBJ whole genome shotgun (WGS) entry which is preliminary data.</text>
</comment>